<keyword evidence="2" id="KW-1185">Reference proteome</keyword>
<sequence>MVRTYTTYYMQVHVTLFEMTATEQIDIAFSRPLLRSTISNEFISHAVYPDKLVALVNQGHKCESK</sequence>
<dbReference type="AlphaFoldDB" id="Q3IGN4"/>
<dbReference type="HOGENOM" id="CLU_2846481_0_0_6"/>
<protein>
    <submittedName>
        <fullName evidence="1">Orphan protein</fullName>
    </submittedName>
</protein>
<reference evidence="1 2" key="1">
    <citation type="journal article" date="2005" name="Genome Res.">
        <title>Coping with cold: the genome of the versatile marine Antarctica bacterium Pseudoalteromonas haloplanktis TAC125.</title>
        <authorList>
            <person name="Medigue C."/>
            <person name="Krin E."/>
            <person name="Pascal G."/>
            <person name="Barbe V."/>
            <person name="Bernsel A."/>
            <person name="Bertin P."/>
            <person name="Cheung F."/>
            <person name="Cruveiller S."/>
            <person name="Damico S."/>
            <person name="Duilio A."/>
            <person name="Fang G."/>
            <person name="Feller G."/>
            <person name="Mangenot S."/>
            <person name="Marino G."/>
            <person name="Nilsson J."/>
            <person name="Parilli E."/>
            <person name="Rocha E."/>
            <person name="Rouy Z."/>
            <person name="Sekowska A."/>
            <person name="Tutino M.L."/>
            <person name="Vallenet D."/>
            <person name="von Heijne G."/>
            <person name="Danchin A."/>
        </authorList>
    </citation>
    <scope>NUCLEOTIDE SEQUENCE [LARGE SCALE GENOMIC DNA]</scope>
    <source>
        <strain evidence="2">TAC 125</strain>
    </source>
</reference>
<proteinExistence type="predicted"/>
<organism evidence="1 2">
    <name type="scientific">Pseudoalteromonas translucida (strain TAC 125)</name>
    <dbReference type="NCBI Taxonomy" id="326442"/>
    <lineage>
        <taxon>Bacteria</taxon>
        <taxon>Pseudomonadati</taxon>
        <taxon>Pseudomonadota</taxon>
        <taxon>Gammaproteobacteria</taxon>
        <taxon>Alteromonadales</taxon>
        <taxon>Pseudoalteromonadaceae</taxon>
        <taxon>Pseudoalteromonas</taxon>
    </lineage>
</organism>
<dbReference type="EMBL" id="CR954246">
    <property type="protein sequence ID" value="CAI86649.1"/>
    <property type="molecule type" value="Genomic_DNA"/>
</dbReference>
<evidence type="ECO:0000313" key="1">
    <source>
        <dbReference type="EMBL" id="CAI86649.1"/>
    </source>
</evidence>
<evidence type="ECO:0000313" key="2">
    <source>
        <dbReference type="Proteomes" id="UP000006843"/>
    </source>
</evidence>
<accession>Q3IGN4</accession>
<name>Q3IGN4_PSET1</name>
<dbReference type="Proteomes" id="UP000006843">
    <property type="component" value="Chromosome I"/>
</dbReference>
<gene>
    <name evidence="1" type="ordered locus">PSHAa1576</name>
</gene>
<dbReference type="KEGG" id="pha:PSHAa1576"/>